<reference evidence="3 4" key="1">
    <citation type="journal article" date="2015" name="Nature">
        <title>rRNA introns, odd ribosomes, and small enigmatic genomes across a large radiation of phyla.</title>
        <authorList>
            <person name="Brown C.T."/>
            <person name="Hug L.A."/>
            <person name="Thomas B.C."/>
            <person name="Sharon I."/>
            <person name="Castelle C.J."/>
            <person name="Singh A."/>
            <person name="Wilkins M.J."/>
            <person name="Williams K.H."/>
            <person name="Banfield J.F."/>
        </authorList>
    </citation>
    <scope>NUCLEOTIDE SEQUENCE [LARGE SCALE GENOMIC DNA]</scope>
</reference>
<comment type="caution">
    <text evidence="3">The sequence shown here is derived from an EMBL/GenBank/DDBJ whole genome shotgun (WGS) entry which is preliminary data.</text>
</comment>
<dbReference type="SUPFAM" id="SSF52540">
    <property type="entry name" value="P-loop containing nucleoside triphosphate hydrolases"/>
    <property type="match status" value="1"/>
</dbReference>
<name>A0A0G1MEB2_9BACT</name>
<organism evidence="3 4">
    <name type="scientific">Candidatus Uhrbacteria bacterium GW2011_GWF2_44_350</name>
    <dbReference type="NCBI Taxonomy" id="1619000"/>
    <lineage>
        <taxon>Bacteria</taxon>
        <taxon>Candidatus Uhriibacteriota</taxon>
    </lineage>
</organism>
<dbReference type="InterPro" id="IPR050764">
    <property type="entry name" value="CbbQ/NirQ/NorQ/GpvN"/>
</dbReference>
<dbReference type="AlphaFoldDB" id="A0A0G1MEB2"/>
<proteinExistence type="predicted"/>
<evidence type="ECO:0000259" key="2">
    <source>
        <dbReference type="Pfam" id="PF07728"/>
    </source>
</evidence>
<feature type="domain" description="ATPase dynein-related AAA" evidence="2">
    <location>
        <begin position="209"/>
        <end position="315"/>
    </location>
</feature>
<gene>
    <name evidence="3" type="ORF">UW63_C0030G0002</name>
</gene>
<protein>
    <recommendedName>
        <fullName evidence="2">ATPase dynein-related AAA domain-containing protein</fullName>
    </recommendedName>
</protein>
<evidence type="ECO:0000313" key="4">
    <source>
        <dbReference type="Proteomes" id="UP000034154"/>
    </source>
</evidence>
<evidence type="ECO:0000313" key="3">
    <source>
        <dbReference type="EMBL" id="KKT70269.1"/>
    </source>
</evidence>
<dbReference type="EMBL" id="LCJB01000030">
    <property type="protein sequence ID" value="KKT70269.1"/>
    <property type="molecule type" value="Genomic_DNA"/>
</dbReference>
<dbReference type="PANTHER" id="PTHR42759:SF1">
    <property type="entry name" value="MAGNESIUM-CHELATASE SUBUNIT CHLD"/>
    <property type="match status" value="1"/>
</dbReference>
<dbReference type="InterPro" id="IPR011704">
    <property type="entry name" value="ATPase_dyneun-rel_AAA"/>
</dbReference>
<feature type="coiled-coil region" evidence="1">
    <location>
        <begin position="5"/>
        <end position="37"/>
    </location>
</feature>
<dbReference type="Proteomes" id="UP000034154">
    <property type="component" value="Unassembled WGS sequence"/>
</dbReference>
<evidence type="ECO:0000256" key="1">
    <source>
        <dbReference type="SAM" id="Coils"/>
    </source>
</evidence>
<dbReference type="PANTHER" id="PTHR42759">
    <property type="entry name" value="MOXR FAMILY PROTEIN"/>
    <property type="match status" value="1"/>
</dbReference>
<dbReference type="GO" id="GO:0005524">
    <property type="term" value="F:ATP binding"/>
    <property type="evidence" value="ECO:0007669"/>
    <property type="project" value="InterPro"/>
</dbReference>
<dbReference type="GO" id="GO:0016887">
    <property type="term" value="F:ATP hydrolysis activity"/>
    <property type="evidence" value="ECO:0007669"/>
    <property type="project" value="InterPro"/>
</dbReference>
<keyword evidence="1" id="KW-0175">Coiled coil</keyword>
<dbReference type="Pfam" id="PF07728">
    <property type="entry name" value="AAA_5"/>
    <property type="match status" value="1"/>
</dbReference>
<sequence length="518" mass="57820">MLHIGLKLAEEIKKLKNKQAEKQAEIDEIRASALKKKTGAVSGGDREKVKVLEEKLLEIQNKIDGAKGFEIVGEVERVLQLRDYAGAFEQGRMIEIPSVKQVIDEGLENMRAHQPFLLVGHLGSGKTENAKHMARLFMIENGVGFDPATETDLDAIYDHLEPEMFSGADEASVYDLVGKLKLTAKDVPPAEVATRVAELSSALATARIRGVPKKDLVGLIVGKGNVTETVFNYGPLGRAIKRGVPLIIDEINMIPPEVITRINDFLTKLVGQKVRLQENGEEEFIIKKGFAIIATCNLGAQYEGIKEVNAAFKSRWIAREVFYPEIEETYDLMIAALLRKDRVRLPPDFPAEAFDQLIDLAVTVREVQEIFSGRTEGRRYMAMASGTVAEQTQLKKTVVSTRDLMRKIIQPWRHGGFKESLDAIIARNILASEVFSSDDQKFLTEIFIRRGFFGGWTEKDLKKVGISGISQKELDTLQVQIATDEYRSADGYFDGLRDFAHTRSALVRDTLLLGTKKK</sequence>
<dbReference type="InterPro" id="IPR027417">
    <property type="entry name" value="P-loop_NTPase"/>
</dbReference>
<accession>A0A0G1MEB2</accession>
<dbReference type="Gene3D" id="3.40.50.300">
    <property type="entry name" value="P-loop containing nucleotide triphosphate hydrolases"/>
    <property type="match status" value="1"/>
</dbReference>